<evidence type="ECO:0000313" key="9">
    <source>
        <dbReference type="EMBL" id="CAH1775803.1"/>
    </source>
</evidence>
<dbReference type="InterPro" id="IPR025110">
    <property type="entry name" value="AMP-bd_C"/>
</dbReference>
<proteinExistence type="inferred from homology"/>
<evidence type="ECO:0000256" key="1">
    <source>
        <dbReference type="ARBA" id="ARBA00006432"/>
    </source>
</evidence>
<evidence type="ECO:0000256" key="7">
    <source>
        <dbReference type="ARBA" id="ARBA00023262"/>
    </source>
</evidence>
<dbReference type="InterPro" id="IPR042099">
    <property type="entry name" value="ANL_N_sf"/>
</dbReference>
<keyword evidence="4" id="KW-0547">Nucleotide-binding</keyword>
<evidence type="ECO:0000313" key="10">
    <source>
        <dbReference type="Proteomes" id="UP000749559"/>
    </source>
</evidence>
<keyword evidence="5" id="KW-0067">ATP-binding</keyword>
<sequence>MAIKSAFPDVFIPDESLAEFVFDKARDYGDRTALVNGTTEEIVTYSQFRQYVIAIGSGLLRHGVKQGDIVAMYSTNSPEFAMMFFGALAMGATVTMVNPLYTADELERQLNDSTASFIFTNGELSHNVRKAVKQIPTMKAIFSLGLCEGFIAFQSLCEDDGSLLDAPRHMPSSSVAVLPYSSGTTGLSKGVMLTHRNLVGNILQYSYNQFVVDPKPHADVMLGLLPFFHSFGMTATMCVGMALGVKVVTMAKYEPQRMLYLVEKYKITILQAVPPIVLFLAKSESVSKYNLSSLRVIQSGAAPLGSDTEQEVMKRLPTCVVIQGYGLTETSPACFMAPKNLIKPGSIGVLCPNTEAKIVDPETRSTVGPGIEGEVCLRGSQIMKGYFNNTVATAASIDTDGWFSTGDLGYYDDDKHFFIVDRLKELIKYKGYQVAPAELEALLVAHPSIEDAAVIGVPHEEEGEYPKAYVVLKPGHEVSKADIITHVNSKLASFKHIRAGVEFLREIPKSNSGKILRRKLRVHAKKQLQSKL</sequence>
<dbReference type="Pfam" id="PF00501">
    <property type="entry name" value="AMP-binding"/>
    <property type="match status" value="1"/>
</dbReference>
<gene>
    <name evidence="9" type="ORF">OFUS_LOCUS3056</name>
</gene>
<dbReference type="PROSITE" id="PS00455">
    <property type="entry name" value="AMP_BINDING"/>
    <property type="match status" value="1"/>
</dbReference>
<dbReference type="FunFam" id="3.40.50.12780:FF:000003">
    <property type="entry name" value="Long-chain-fatty-acid--CoA ligase FadD"/>
    <property type="match status" value="1"/>
</dbReference>
<dbReference type="AlphaFoldDB" id="A0A8J1TR93"/>
<dbReference type="OrthoDB" id="10253869at2759"/>
<dbReference type="PANTHER" id="PTHR24096">
    <property type="entry name" value="LONG-CHAIN-FATTY-ACID--COA LIGASE"/>
    <property type="match status" value="1"/>
</dbReference>
<dbReference type="FunFam" id="3.30.300.30:FF:000007">
    <property type="entry name" value="4-coumarate--CoA ligase 2"/>
    <property type="match status" value="1"/>
</dbReference>
<dbReference type="InterPro" id="IPR000873">
    <property type="entry name" value="AMP-dep_synth/lig_dom"/>
</dbReference>
<evidence type="ECO:0000256" key="3">
    <source>
        <dbReference type="ARBA" id="ARBA00019043"/>
    </source>
</evidence>
<evidence type="ECO:0000256" key="8">
    <source>
        <dbReference type="ARBA" id="ARBA00048497"/>
    </source>
</evidence>
<dbReference type="EC" id="1.13.12.7" evidence="2"/>
<organism evidence="9 10">
    <name type="scientific">Owenia fusiformis</name>
    <name type="common">Polychaete worm</name>
    <dbReference type="NCBI Taxonomy" id="6347"/>
    <lineage>
        <taxon>Eukaryota</taxon>
        <taxon>Metazoa</taxon>
        <taxon>Spiralia</taxon>
        <taxon>Lophotrochozoa</taxon>
        <taxon>Annelida</taxon>
        <taxon>Polychaeta</taxon>
        <taxon>Sedentaria</taxon>
        <taxon>Canalipalpata</taxon>
        <taxon>Sabellida</taxon>
        <taxon>Oweniida</taxon>
        <taxon>Oweniidae</taxon>
        <taxon>Owenia</taxon>
    </lineage>
</organism>
<dbReference type="Gene3D" id="3.40.50.12780">
    <property type="entry name" value="N-terminal domain of ligase-like"/>
    <property type="match status" value="1"/>
</dbReference>
<comment type="similarity">
    <text evidence="1">Belongs to the ATP-dependent AMP-binding enzyme family.</text>
</comment>
<dbReference type="EMBL" id="CAIIXF020000001">
    <property type="protein sequence ID" value="CAH1775803.1"/>
    <property type="molecule type" value="Genomic_DNA"/>
</dbReference>
<comment type="caution">
    <text evidence="9">The sequence shown here is derived from an EMBL/GenBank/DDBJ whole genome shotgun (WGS) entry which is preliminary data.</text>
</comment>
<evidence type="ECO:0000256" key="2">
    <source>
        <dbReference type="ARBA" id="ARBA00012532"/>
    </source>
</evidence>
<evidence type="ECO:0000256" key="4">
    <source>
        <dbReference type="ARBA" id="ARBA00022741"/>
    </source>
</evidence>
<keyword evidence="10" id="KW-1185">Reference proteome</keyword>
<keyword evidence="6" id="KW-0455">Luminescence</keyword>
<dbReference type="PANTHER" id="PTHR24096:SF422">
    <property type="entry name" value="BCDNA.GH02901"/>
    <property type="match status" value="1"/>
</dbReference>
<dbReference type="GO" id="GO:0016405">
    <property type="term" value="F:CoA-ligase activity"/>
    <property type="evidence" value="ECO:0007669"/>
    <property type="project" value="TreeGrafter"/>
</dbReference>
<evidence type="ECO:0000256" key="5">
    <source>
        <dbReference type="ARBA" id="ARBA00022840"/>
    </source>
</evidence>
<dbReference type="Pfam" id="PF13193">
    <property type="entry name" value="AMP-binding_C"/>
    <property type="match status" value="1"/>
</dbReference>
<dbReference type="GO" id="GO:0008218">
    <property type="term" value="P:bioluminescence"/>
    <property type="evidence" value="ECO:0007669"/>
    <property type="project" value="UniProtKB-KW"/>
</dbReference>
<comment type="catalytic activity">
    <reaction evidence="8">
        <text>firefly D-luciferin + ATP + O2 = firefly oxyluciferin + hnu + AMP + CO2 + diphosphate</text>
        <dbReference type="Rhea" id="RHEA:10732"/>
        <dbReference type="ChEBI" id="CHEBI:15379"/>
        <dbReference type="ChEBI" id="CHEBI:16526"/>
        <dbReference type="ChEBI" id="CHEBI:16792"/>
        <dbReference type="ChEBI" id="CHEBI:30212"/>
        <dbReference type="ChEBI" id="CHEBI:30616"/>
        <dbReference type="ChEBI" id="CHEBI:33019"/>
        <dbReference type="ChEBI" id="CHEBI:58038"/>
        <dbReference type="ChEBI" id="CHEBI:456215"/>
        <dbReference type="EC" id="1.13.12.7"/>
    </reaction>
</comment>
<dbReference type="SUPFAM" id="SSF56801">
    <property type="entry name" value="Acetyl-CoA synthetase-like"/>
    <property type="match status" value="1"/>
</dbReference>
<dbReference type="InterPro" id="IPR045851">
    <property type="entry name" value="AMP-bd_C_sf"/>
</dbReference>
<accession>A0A8J1TR93</accession>
<keyword evidence="7" id="KW-0599">Photoprotein</keyword>
<reference evidence="9" key="1">
    <citation type="submission" date="2022-03" db="EMBL/GenBank/DDBJ databases">
        <authorList>
            <person name="Martin C."/>
        </authorList>
    </citation>
    <scope>NUCLEOTIDE SEQUENCE</scope>
</reference>
<dbReference type="Gene3D" id="3.30.300.30">
    <property type="match status" value="1"/>
</dbReference>
<dbReference type="GO" id="GO:0005524">
    <property type="term" value="F:ATP binding"/>
    <property type="evidence" value="ECO:0007669"/>
    <property type="project" value="UniProtKB-KW"/>
</dbReference>
<protein>
    <recommendedName>
        <fullName evidence="3">Luciferin 4-monooxygenase</fullName>
        <ecNumber evidence="2">1.13.12.7</ecNumber>
    </recommendedName>
</protein>
<dbReference type="Proteomes" id="UP000749559">
    <property type="component" value="Unassembled WGS sequence"/>
</dbReference>
<name>A0A8J1TR93_OWEFU</name>
<dbReference type="InterPro" id="IPR020845">
    <property type="entry name" value="AMP-binding_CS"/>
</dbReference>
<evidence type="ECO:0000256" key="6">
    <source>
        <dbReference type="ARBA" id="ARBA00023223"/>
    </source>
</evidence>